<evidence type="ECO:0000256" key="2">
    <source>
        <dbReference type="SAM" id="Phobius"/>
    </source>
</evidence>
<keyword evidence="4" id="KW-1185">Reference proteome</keyword>
<comment type="caution">
    <text evidence="3">The sequence shown here is derived from an EMBL/GenBank/DDBJ whole genome shotgun (WGS) entry which is preliminary data.</text>
</comment>
<sequence>MSNPYGGNSPYGQPWQPNSPQPSPDAPQSANGHGAQPGPAVQAGYQQPQGNSSPGYPQPGYAQQNVSSPGIPQPGYPQQGVSQPGYPQQNPSQPGYPQPGYAQQNVSSPGIPQPGYPQQGVSQPGYPQQNPSQPGYPQPGYPQPGYPQPGYPQPGNSQPGYPQQGYPQPGYGVPNPGVPQQGAPYGGQPGGYPPANYGAPQGDQFRPEPGPPGIVVDSSYFPLQFLLALTGPRIRVNGQEVPGARWGATHIPVPAGQYQVEVKTRWLWDYGPGNAVVPVADGQSTKVYYRSPIMWMIRGAIGPVPQKTPGMIFMYITWGIVGFLLLLNLLLIAASS</sequence>
<feature type="compositionally biased region" description="Low complexity" evidence="1">
    <location>
        <begin position="76"/>
        <end position="104"/>
    </location>
</feature>
<name>A0A7K0D9Q4_9NOCA</name>
<dbReference type="Proteomes" id="UP000438448">
    <property type="component" value="Unassembled WGS sequence"/>
</dbReference>
<protein>
    <submittedName>
        <fullName evidence="3">Uncharacterized protein</fullName>
    </submittedName>
</protein>
<keyword evidence="2" id="KW-1133">Transmembrane helix</keyword>
<feature type="compositionally biased region" description="Low complexity" evidence="1">
    <location>
        <begin position="153"/>
        <end position="183"/>
    </location>
</feature>
<evidence type="ECO:0000313" key="4">
    <source>
        <dbReference type="Proteomes" id="UP000438448"/>
    </source>
</evidence>
<feature type="compositionally biased region" description="Low complexity" evidence="1">
    <location>
        <begin position="116"/>
        <end position="133"/>
    </location>
</feature>
<reference evidence="3 4" key="1">
    <citation type="submission" date="2019-10" db="EMBL/GenBank/DDBJ databases">
        <title>Nocardia macrotermitis sp. nov. and Nocardia aurantia sp. nov., isolated from the gut of fungus growing-termite Macrotermes natalensis.</title>
        <authorList>
            <person name="Benndorf R."/>
            <person name="Schwitalla J."/>
            <person name="Martin K."/>
            <person name="De Beer W."/>
            <person name="Kaster A.-K."/>
            <person name="Vollmers J."/>
            <person name="Poulsen M."/>
            <person name="Beemelmanns C."/>
        </authorList>
    </citation>
    <scope>NUCLEOTIDE SEQUENCE [LARGE SCALE GENOMIC DNA]</scope>
    <source>
        <strain evidence="3 4">RB20</strain>
    </source>
</reference>
<gene>
    <name evidence="3" type="ORF">NRB20_55430</name>
</gene>
<proteinExistence type="predicted"/>
<feature type="region of interest" description="Disordered" evidence="1">
    <location>
        <begin position="1"/>
        <end position="213"/>
    </location>
</feature>
<dbReference type="RefSeq" id="WP_194290025.1">
    <property type="nucleotide sequence ID" value="NZ_WEGK01000013.1"/>
</dbReference>
<keyword evidence="2" id="KW-0472">Membrane</keyword>
<feature type="compositionally biased region" description="Pro residues" evidence="1">
    <location>
        <begin position="134"/>
        <end position="152"/>
    </location>
</feature>
<evidence type="ECO:0000313" key="3">
    <source>
        <dbReference type="EMBL" id="MQY22428.1"/>
    </source>
</evidence>
<evidence type="ECO:0000256" key="1">
    <source>
        <dbReference type="SAM" id="MobiDB-lite"/>
    </source>
</evidence>
<feature type="transmembrane region" description="Helical" evidence="2">
    <location>
        <begin position="312"/>
        <end position="334"/>
    </location>
</feature>
<feature type="compositionally biased region" description="Low complexity" evidence="1">
    <location>
        <begin position="193"/>
        <end position="202"/>
    </location>
</feature>
<keyword evidence="2" id="KW-0812">Transmembrane</keyword>
<dbReference type="EMBL" id="WEGK01000013">
    <property type="protein sequence ID" value="MQY22428.1"/>
    <property type="molecule type" value="Genomic_DNA"/>
</dbReference>
<organism evidence="3 4">
    <name type="scientific">Nocardia macrotermitis</name>
    <dbReference type="NCBI Taxonomy" id="2585198"/>
    <lineage>
        <taxon>Bacteria</taxon>
        <taxon>Bacillati</taxon>
        <taxon>Actinomycetota</taxon>
        <taxon>Actinomycetes</taxon>
        <taxon>Mycobacteriales</taxon>
        <taxon>Nocardiaceae</taxon>
        <taxon>Nocardia</taxon>
    </lineage>
</organism>
<feature type="compositionally biased region" description="Polar residues" evidence="1">
    <location>
        <begin position="44"/>
        <end position="68"/>
    </location>
</feature>
<dbReference type="AlphaFoldDB" id="A0A7K0D9Q4"/>
<accession>A0A7K0D9Q4</accession>